<evidence type="ECO:0000313" key="1">
    <source>
        <dbReference type="EMBL" id="AJW71487.1"/>
    </source>
</evidence>
<dbReference type="EMBL" id="CP011070">
    <property type="protein sequence ID" value="AJW71487.1"/>
    <property type="molecule type" value="Genomic_DNA"/>
</dbReference>
<reference evidence="2" key="1">
    <citation type="submission" date="2015-03" db="EMBL/GenBank/DDBJ databases">
        <title>Characterization of two novel Thaumarchaeota isolated from the Northern Adriatic Sea.</title>
        <authorList>
            <person name="Bayer B."/>
            <person name="Vojvoda J."/>
            <person name="Offre P."/>
            <person name="Srivastava A."/>
            <person name="Elisabeth N."/>
            <person name="Garcia J.A.L."/>
            <person name="Schleper C."/>
            <person name="Herndl G.J."/>
        </authorList>
    </citation>
    <scope>NUCLEOTIDE SEQUENCE [LARGE SCALE GENOMIC DNA]</scope>
    <source>
        <strain evidence="2">NF5</strain>
    </source>
</reference>
<sequence>MYGGGEKMRPASKIFPRGGFSSSLLMHAEQIENSDSIESQYENEIMLDEFNLFVHQRPRRGNQVRCGASA</sequence>
<name>A0A0D5C515_9ARCH</name>
<dbReference type="AlphaFoldDB" id="A0A0D5C515"/>
<accession>A0A0D5C515</accession>
<protein>
    <submittedName>
        <fullName evidence="1">Uncharacterized protein</fullName>
    </submittedName>
</protein>
<reference evidence="1 2" key="2">
    <citation type="journal article" date="2016" name="ISME J.">
        <title>Physiological and genomic characterization of two novel marine thaumarchaeal strains indicates niche differentiation.</title>
        <authorList>
            <person name="Bayer B."/>
            <person name="Vojvoda J."/>
            <person name="Offre P."/>
            <person name="Alves R.J."/>
            <person name="Elisabeth N.H."/>
            <person name="Garcia J.A."/>
            <person name="Volland J.M."/>
            <person name="Srivastava A."/>
            <person name="Schleper C."/>
            <person name="Herndl G.J."/>
        </authorList>
    </citation>
    <scope>NUCLEOTIDE SEQUENCE [LARGE SCALE GENOMIC DNA]</scope>
    <source>
        <strain evidence="1 2">NF5</strain>
    </source>
</reference>
<evidence type="ECO:0000313" key="2">
    <source>
        <dbReference type="Proteomes" id="UP000032408"/>
    </source>
</evidence>
<proteinExistence type="predicted"/>
<dbReference type="KEGG" id="nin:NADRNF5_1809"/>
<dbReference type="Proteomes" id="UP000032408">
    <property type="component" value="Chromosome"/>
</dbReference>
<dbReference type="HOGENOM" id="CLU_2747974_0_0_2"/>
<gene>
    <name evidence="1" type="ORF">NADRNF5_1809</name>
</gene>
<keyword evidence="2" id="KW-1185">Reference proteome</keyword>
<dbReference type="STRING" id="1580092.NADRNF5_1809"/>
<organism evidence="1 2">
    <name type="scientific">Nitrosopumilus adriaticus</name>
    <dbReference type="NCBI Taxonomy" id="1580092"/>
    <lineage>
        <taxon>Archaea</taxon>
        <taxon>Nitrososphaerota</taxon>
        <taxon>Nitrososphaeria</taxon>
        <taxon>Nitrosopumilales</taxon>
        <taxon>Nitrosopumilaceae</taxon>
        <taxon>Nitrosopumilus</taxon>
    </lineage>
</organism>